<feature type="region of interest" description="Disordered" evidence="1">
    <location>
        <begin position="1403"/>
        <end position="1432"/>
    </location>
</feature>
<dbReference type="KEGG" id="vcn:VOLCADRAFT_117440"/>
<name>D8TUD9_VOLCA</name>
<sequence>MLHRLEQIQPMSINLRAYGFRTSWRRNVVRELSRELPHTCGDACAINAPARTTSECRRALHAQRWTTAPTPTRYSRSVVRQSSTCTLQSPAQQQGRLLAHFQKGISSISPTSDAPSGASHFAGYKAVQPAWTPELADLSSLAKDWRYRALSAEPCHRSKDDGACSKGSGKDDAALENAISTAGHHNIPLTLIERTCNLLDRRLGSGAFGGAVERSRARHSSSLAEAGGGGDATCAAATRHAATDDLADIITSVADCLTGDGRLSAPPPDLARSLVSAATAAAHTATWSQAAKMLEGMVRMKAMGKRFLDQILARTQRLLAPEPSSCMRLGMYTRQRAQKKAAGGDVAIHMSPDNMPSAVDAISLLCSLSKMHALPAATAKASIRGAMLRLMFCLQARLPALPGPAPLLGLLRDVTSCGWRHDREPEFLRRIGDYLCTRAPLGGPTAVAAELPSSSPVAHPGTAVAAPTAAPAAGELGLCDDDSVLAQPPHLHFLTPSQVVEVLDLFARAGVHHSGLMECGLDAVERCLPALAPSQAARVAEVCARFSHHRSSLMHRLALHVAAYLSLPTQPSLPVTSGMLVAPGDVAATVAALARCRVRDERFLDAVAAYAGDHAGALLAEVEAKAEAQEAAEAQAWLEAQPQGQVHPQERPSPEGVASGEAALTALQGELLPRTGATALGPLRTAASLRRGLDAVVPAAAVPLLQELGAQEGGTGSGSCAVESDILSGAAGCSTTAVVEHLASSPAPREHLGGVLTQGAEAGWGQVDETRHEGSESASPARAPNSLPAAGPLRVWAGALVGDVGVDCVAHGLQVSAAQGRLLQPAAGIAAEEPMSAPVTRLESSTDEVALLEALLTPPAAELSLAPPTPPAQLSYMRPAGEHLTREPAGSMQRRPPMPMQLLALGTVSASTARARDADAGNSRVGATGHVVTGLAGGHGPVPAQAAPGRPGAAVAAQRHSVVQAVRATPQRPGLPLADTRGGATGDSAAHRVSLDYIAADRTGLVIRRLSPALQPRALLDELLAIQGVSIDLYYMPYDYAAVSKGRPGLGCAFVGVTSAEGVAALAGRLQAGPICGGAELAVLEYLPPANSDALLRALLNPSSGYSPPRTDTTSRPVLLYVSGSLRGQVQPIEPKDVEMYDLRPVSGKIACDPPQVPQHKERHRRHSEQQHQHGHPQQPNGSSYAAPRRGNVVPHMAPGPEMCSLDSTAIRGHGLPVETTLSGRDHTASVTVAWSEVSDAAHGTLQPMDTLQSGWCDAVRCWPPEHQARGLGQQQHPYGDPVHAMARTHAPATCNSSTVQSPLGTSPRPPPEGHLVSDSSSSSGRESYGTGSAARRQGPYVDVLSRPHGLLAVSQLALIAHSMAVLSYHPQSLLGTLSDLMRRLLRPVLRDPRLAIAMLPPAAGDASAEPGAGRAAASGTDDGASSPHLSLPPSQQQLVDLYLLPAKSLLHVLHALAAQPRPDAAAFHELADVCAISLSGWAPRHCEGEPAGPHAMSAGPCAPRSHGPGPCTADGAMHAGLLGEAAVAAAAPLPPPDVLDVHVRLLAQALGAAADHGAALYHPRLCDATASLLRHRLQCLRTRAACALLQPLVRLRHPPAWQLVAAVAPLLAQESGRLSAASLVDLAWACARTCLHDSSTPGQVVHALATRTRQLLHQLPTSGVVQMFWALAALGYDGGGHKDAAAATAAHTGDGPDLYWQLLQVLLQRYDISARDLLLLQEGLKLRRRQRVIARAAAAVADMADDPPSGLSTGTDEHLMEAFLKELLYRTGATEVTGAMAVATKQQAQTVVPADVAVRFTWCGATRAVAENSHSMLRHRAVVPLAAAELLGSNVVALPTTQQVADSAQPASSREGLGLVLAATAEACAVSEDGRRHPLWITTPLPSSSSSPPTPVTLPADVTVAQIGAARKQAHLADEPESLEGNGNGATHLSGEVPRTGAEALPKVSTTKPELDSKTTEVLPPLPSWRSITGAAPTATGNSLSSEPSCAGSCCEEEGESSSSLNTISSSSSSLGSSVTDSHTGDSHAGDSFREGRYSRDNALVSGSRHAGGDSLAVGGLVRQFLIARRGLRLEEADGVLMRLQVPDAVLARASARATSSVAL</sequence>
<feature type="compositionally biased region" description="Low complexity" evidence="1">
    <location>
        <begin position="1407"/>
        <end position="1432"/>
    </location>
</feature>
<protein>
    <submittedName>
        <fullName evidence="2">Uncharacterized protein</fullName>
    </submittedName>
</protein>
<feature type="compositionally biased region" description="Basic and acidic residues" evidence="1">
    <location>
        <begin position="2024"/>
        <end position="2036"/>
    </location>
</feature>
<gene>
    <name evidence="2" type="ORF">VOLCADRAFT_117440</name>
</gene>
<dbReference type="RefSeq" id="XP_002950023.1">
    <property type="nucleotide sequence ID" value="XM_002949977.1"/>
</dbReference>
<dbReference type="Proteomes" id="UP000001058">
    <property type="component" value="Unassembled WGS sequence"/>
</dbReference>
<dbReference type="GeneID" id="9619534"/>
<dbReference type="InParanoid" id="D8TUD9"/>
<organism evidence="3">
    <name type="scientific">Volvox carteri f. nagariensis</name>
    <dbReference type="NCBI Taxonomy" id="3068"/>
    <lineage>
        <taxon>Eukaryota</taxon>
        <taxon>Viridiplantae</taxon>
        <taxon>Chlorophyta</taxon>
        <taxon>core chlorophytes</taxon>
        <taxon>Chlorophyceae</taxon>
        <taxon>CS clade</taxon>
        <taxon>Chlamydomonadales</taxon>
        <taxon>Volvocaceae</taxon>
        <taxon>Volvox</taxon>
    </lineage>
</organism>
<feature type="region of interest" description="Disordered" evidence="1">
    <location>
        <begin position="1149"/>
        <end position="1191"/>
    </location>
</feature>
<reference evidence="2 3" key="1">
    <citation type="journal article" date="2010" name="Science">
        <title>Genomic analysis of organismal complexity in the multicellular green alga Volvox carteri.</title>
        <authorList>
            <person name="Prochnik S.E."/>
            <person name="Umen J."/>
            <person name="Nedelcu A.M."/>
            <person name="Hallmann A."/>
            <person name="Miller S.M."/>
            <person name="Nishii I."/>
            <person name="Ferris P."/>
            <person name="Kuo A."/>
            <person name="Mitros T."/>
            <person name="Fritz-Laylin L.K."/>
            <person name="Hellsten U."/>
            <person name="Chapman J."/>
            <person name="Simakov O."/>
            <person name="Rensing S.A."/>
            <person name="Terry A."/>
            <person name="Pangilinan J."/>
            <person name="Kapitonov V."/>
            <person name="Jurka J."/>
            <person name="Salamov A."/>
            <person name="Shapiro H."/>
            <person name="Schmutz J."/>
            <person name="Grimwood J."/>
            <person name="Lindquist E."/>
            <person name="Lucas S."/>
            <person name="Grigoriev I.V."/>
            <person name="Schmitt R."/>
            <person name="Kirk D."/>
            <person name="Rokhsar D.S."/>
        </authorList>
    </citation>
    <scope>NUCLEOTIDE SEQUENCE [LARGE SCALE GENOMIC DNA]</scope>
    <source>
        <strain evidence="3">f. Nagariensis / Eve</strain>
    </source>
</reference>
<proteinExistence type="predicted"/>
<feature type="region of interest" description="Disordered" evidence="1">
    <location>
        <begin position="768"/>
        <end position="787"/>
    </location>
</feature>
<dbReference type="OrthoDB" id="537711at2759"/>
<dbReference type="EMBL" id="GL378338">
    <property type="protein sequence ID" value="EFJ48691.1"/>
    <property type="molecule type" value="Genomic_DNA"/>
</dbReference>
<accession>D8TUD9</accession>
<feature type="compositionally biased region" description="Low complexity" evidence="1">
    <location>
        <begin position="2002"/>
        <end position="2023"/>
    </location>
</feature>
<feature type="compositionally biased region" description="Polar residues" evidence="1">
    <location>
        <begin position="1294"/>
        <end position="1305"/>
    </location>
</feature>
<evidence type="ECO:0000256" key="1">
    <source>
        <dbReference type="SAM" id="MobiDB-lite"/>
    </source>
</evidence>
<feature type="region of interest" description="Disordered" evidence="1">
    <location>
        <begin position="1911"/>
        <end position="2036"/>
    </location>
</feature>
<evidence type="ECO:0000313" key="2">
    <source>
        <dbReference type="EMBL" id="EFJ48691.1"/>
    </source>
</evidence>
<evidence type="ECO:0000313" key="3">
    <source>
        <dbReference type="Proteomes" id="UP000001058"/>
    </source>
</evidence>
<feature type="region of interest" description="Disordered" evidence="1">
    <location>
        <begin position="1294"/>
        <end position="1341"/>
    </location>
</feature>
<feature type="region of interest" description="Disordered" evidence="1">
    <location>
        <begin position="966"/>
        <end position="986"/>
    </location>
</feature>
<feature type="compositionally biased region" description="Low complexity" evidence="1">
    <location>
        <begin position="1314"/>
        <end position="1333"/>
    </location>
</feature>
<keyword evidence="3" id="KW-1185">Reference proteome</keyword>